<dbReference type="AlphaFoldDB" id="A0A521AZ75"/>
<dbReference type="RefSeq" id="WP_142601207.1">
    <property type="nucleotide sequence ID" value="NZ_FXSZ01000001.1"/>
</dbReference>
<name>A0A521AZ75_9SPHI</name>
<sequence>MIVIVGGAGLAGSNLVLKLNTENFNDIVIADDYTDLEKKQHLLSKRFSKKIKYQELPRFLTVNQLHVQLVVVTEEVSTELAKGIWNSCLAFGLPLLVLEKGIQSTFEEISKAESRKPYFWSIVKTENIQQVALATESLFFLMKERRSSGVYEIDTNGNCLALQNIGFQSLKME</sequence>
<keyword evidence="2" id="KW-1185">Reference proteome</keyword>
<proteinExistence type="predicted"/>
<accession>A0A521AZ75</accession>
<gene>
    <name evidence="1" type="ORF">SAMN06265350_101532</name>
</gene>
<dbReference type="Gene3D" id="3.40.50.720">
    <property type="entry name" value="NAD(P)-binding Rossmann-like Domain"/>
    <property type="match status" value="1"/>
</dbReference>
<evidence type="ECO:0000313" key="2">
    <source>
        <dbReference type="Proteomes" id="UP000315971"/>
    </source>
</evidence>
<evidence type="ECO:0000313" key="1">
    <source>
        <dbReference type="EMBL" id="SMO40061.1"/>
    </source>
</evidence>
<dbReference type="OrthoDB" id="8967463at2"/>
<reference evidence="1 2" key="1">
    <citation type="submission" date="2017-05" db="EMBL/GenBank/DDBJ databases">
        <authorList>
            <person name="Varghese N."/>
            <person name="Submissions S."/>
        </authorList>
    </citation>
    <scope>NUCLEOTIDE SEQUENCE [LARGE SCALE GENOMIC DNA]</scope>
    <source>
        <strain evidence="1 2">DSM 21342</strain>
    </source>
</reference>
<evidence type="ECO:0008006" key="3">
    <source>
        <dbReference type="Google" id="ProtNLM"/>
    </source>
</evidence>
<protein>
    <recommendedName>
        <fullName evidence="3">ThiF family protein</fullName>
    </recommendedName>
</protein>
<organism evidence="1 2">
    <name type="scientific">Solitalea koreensis</name>
    <dbReference type="NCBI Taxonomy" id="543615"/>
    <lineage>
        <taxon>Bacteria</taxon>
        <taxon>Pseudomonadati</taxon>
        <taxon>Bacteroidota</taxon>
        <taxon>Sphingobacteriia</taxon>
        <taxon>Sphingobacteriales</taxon>
        <taxon>Sphingobacteriaceae</taxon>
        <taxon>Solitalea</taxon>
    </lineage>
</organism>
<dbReference type="EMBL" id="FXSZ01000001">
    <property type="protein sequence ID" value="SMO40061.1"/>
    <property type="molecule type" value="Genomic_DNA"/>
</dbReference>
<dbReference type="Proteomes" id="UP000315971">
    <property type="component" value="Unassembled WGS sequence"/>
</dbReference>